<reference evidence="3" key="1">
    <citation type="submission" date="2019-11" db="EMBL/GenBank/DDBJ databases">
        <authorList>
            <person name="Feng L."/>
        </authorList>
    </citation>
    <scope>NUCLEOTIDE SEQUENCE</scope>
    <source>
        <strain evidence="3">AvaginalisLFYP127</strain>
    </source>
</reference>
<evidence type="ECO:0000259" key="1">
    <source>
        <dbReference type="Pfam" id="PF04296"/>
    </source>
</evidence>
<dbReference type="NCBIfam" id="NF047356">
    <property type="entry name" value="RNA_bind_RnpM"/>
    <property type="match status" value="1"/>
</dbReference>
<reference evidence="2 4" key="2">
    <citation type="submission" date="2020-12" db="EMBL/GenBank/DDBJ databases">
        <title>FDA dAtabase for Regulatory Grade micrObial Sequences (FDA-ARGOS): Supporting development and validation of Infectious Disease Dx tests.</title>
        <authorList>
            <person name="Sproer C."/>
            <person name="Gronow S."/>
            <person name="Severitt S."/>
            <person name="Schroder I."/>
            <person name="Tallon L."/>
            <person name="Sadzewicz L."/>
            <person name="Zhao X."/>
            <person name="Boylan J."/>
            <person name="Ott S."/>
            <person name="Bowen H."/>
            <person name="Vavikolanu K."/>
            <person name="Mehta A."/>
            <person name="Aluvathingal J."/>
            <person name="Nadendla S."/>
            <person name="Lowell S."/>
            <person name="Myers T."/>
            <person name="Yan Y."/>
            <person name="Sichtig H."/>
        </authorList>
    </citation>
    <scope>NUCLEOTIDE SEQUENCE [LARGE SCALE GENOMIC DNA]</scope>
    <source>
        <strain evidence="2 4">FDAARGOS_988</strain>
    </source>
</reference>
<dbReference type="EMBL" id="CP066014">
    <property type="protein sequence ID" value="QQB62394.1"/>
    <property type="molecule type" value="Genomic_DNA"/>
</dbReference>
<evidence type="ECO:0000313" key="4">
    <source>
        <dbReference type="Proteomes" id="UP000595276"/>
    </source>
</evidence>
<dbReference type="Pfam" id="PF04296">
    <property type="entry name" value="YlxR"/>
    <property type="match status" value="1"/>
</dbReference>
<dbReference type="InterPro" id="IPR037465">
    <property type="entry name" value="YlxR"/>
</dbReference>
<evidence type="ECO:0000313" key="3">
    <source>
        <dbReference type="EMBL" id="VYT07320.1"/>
    </source>
</evidence>
<gene>
    <name evidence="3" type="ORF">AVLFYP127_00733</name>
    <name evidence="2" type="ORF">I6H45_02655</name>
</gene>
<dbReference type="KEGG" id="avg:I6H45_02655"/>
<organism evidence="3">
    <name type="scientific">Anaerococcus vaginalis</name>
    <dbReference type="NCBI Taxonomy" id="33037"/>
    <lineage>
        <taxon>Bacteria</taxon>
        <taxon>Bacillati</taxon>
        <taxon>Bacillota</taxon>
        <taxon>Tissierellia</taxon>
        <taxon>Tissierellales</taxon>
        <taxon>Peptoniphilaceae</taxon>
        <taxon>Anaerococcus</taxon>
    </lineage>
</organism>
<dbReference type="Gene3D" id="3.30.1230.10">
    <property type="entry name" value="YlxR-like"/>
    <property type="match status" value="1"/>
</dbReference>
<feature type="domain" description="YlxR" evidence="1">
    <location>
        <begin position="9"/>
        <end position="81"/>
    </location>
</feature>
<dbReference type="GeneID" id="79021616"/>
<dbReference type="PANTHER" id="PTHR34215:SF1">
    <property type="entry name" value="YLXR DOMAIN-CONTAINING PROTEIN"/>
    <property type="match status" value="1"/>
</dbReference>
<proteinExistence type="predicted"/>
<accession>A0A6N2TNA8</accession>
<dbReference type="InterPro" id="IPR007393">
    <property type="entry name" value="YlxR_dom"/>
</dbReference>
<dbReference type="SUPFAM" id="SSF64376">
    <property type="entry name" value="YlxR-like"/>
    <property type="match status" value="1"/>
</dbReference>
<sequence>MKQRKIPQRKCIVCGENKDKHELIRIVKNKEEGIILDPTGKKNGRGAYICKNETCINEAKKKRKLEKVFKTEISDDLYEEIIAMK</sequence>
<dbReference type="CDD" id="cd00279">
    <property type="entry name" value="YlxR"/>
    <property type="match status" value="1"/>
</dbReference>
<protein>
    <submittedName>
        <fullName evidence="2">YlxR family protein</fullName>
    </submittedName>
</protein>
<dbReference type="AlphaFoldDB" id="A0A6N2TNA8"/>
<evidence type="ECO:0000313" key="2">
    <source>
        <dbReference type="EMBL" id="QQB62394.1"/>
    </source>
</evidence>
<dbReference type="Proteomes" id="UP000595276">
    <property type="component" value="Chromosome"/>
</dbReference>
<dbReference type="InterPro" id="IPR035931">
    <property type="entry name" value="YlxR-like_sf"/>
</dbReference>
<dbReference type="RefSeq" id="WP_004838372.1">
    <property type="nucleotide sequence ID" value="NZ_CACRSW010000027.1"/>
</dbReference>
<name>A0A6N2TNA8_9FIRM</name>
<dbReference type="EMBL" id="CACRSW010000027">
    <property type="protein sequence ID" value="VYT07320.1"/>
    <property type="molecule type" value="Genomic_DNA"/>
</dbReference>
<dbReference type="PANTHER" id="PTHR34215">
    <property type="entry name" value="BLL0784 PROTEIN"/>
    <property type="match status" value="1"/>
</dbReference>